<reference evidence="2 3" key="1">
    <citation type="journal article" date="2017" name="BMC Genomics">
        <title>Chromosome level assembly and secondary metabolite potential of the parasitic fungus Cordyceps militaris.</title>
        <authorList>
            <person name="Kramer G.J."/>
            <person name="Nodwell J.R."/>
        </authorList>
    </citation>
    <scope>NUCLEOTIDE SEQUENCE [LARGE SCALE GENOMIC DNA]</scope>
    <source>
        <strain evidence="2 3">ATCC 34164</strain>
    </source>
</reference>
<feature type="compositionally biased region" description="Basic and acidic residues" evidence="1">
    <location>
        <begin position="55"/>
        <end position="72"/>
    </location>
</feature>
<name>A0A2H4SI97_CORMI</name>
<sequence length="172" mass="19391">MVAHWSKMTQTDMPEPHQTLYGICDGVFNVINRPGLCDVPFRDSASATQPTIGGIDKREAQRETFPTHRPDVESPTLCPFARRPTTVEYYLPTTNVAKWARCNSKYQSRYSELYKSLVDAISKCSVASQTLIQEWGLNHSSSSRLFLPAALLRADLFIEKSTKMIGPFVAWC</sequence>
<gene>
    <name evidence="2" type="ORF">A9K55_008566</name>
</gene>
<feature type="region of interest" description="Disordered" evidence="1">
    <location>
        <begin position="47"/>
        <end position="73"/>
    </location>
</feature>
<evidence type="ECO:0000313" key="2">
    <source>
        <dbReference type="EMBL" id="ATY62835.1"/>
    </source>
</evidence>
<evidence type="ECO:0000313" key="3">
    <source>
        <dbReference type="Proteomes" id="UP000323067"/>
    </source>
</evidence>
<evidence type="ECO:0000256" key="1">
    <source>
        <dbReference type="SAM" id="MobiDB-lite"/>
    </source>
</evidence>
<dbReference type="Proteomes" id="UP000323067">
    <property type="component" value="Chromosome vii"/>
</dbReference>
<dbReference type="AlphaFoldDB" id="A0A2H4SI97"/>
<protein>
    <submittedName>
        <fullName evidence="2">Kinase-like domain</fullName>
    </submittedName>
</protein>
<dbReference type="EMBL" id="CP023324">
    <property type="protein sequence ID" value="ATY62835.1"/>
    <property type="molecule type" value="Genomic_DNA"/>
</dbReference>
<dbReference type="VEuPathDB" id="FungiDB:A9K55_008566"/>
<accession>A0A2H4SI97</accession>
<organism evidence="2 3">
    <name type="scientific">Cordyceps militaris</name>
    <name type="common">Caterpillar fungus</name>
    <name type="synonym">Clavaria militaris</name>
    <dbReference type="NCBI Taxonomy" id="73501"/>
    <lineage>
        <taxon>Eukaryota</taxon>
        <taxon>Fungi</taxon>
        <taxon>Dikarya</taxon>
        <taxon>Ascomycota</taxon>
        <taxon>Pezizomycotina</taxon>
        <taxon>Sordariomycetes</taxon>
        <taxon>Hypocreomycetidae</taxon>
        <taxon>Hypocreales</taxon>
        <taxon>Cordycipitaceae</taxon>
        <taxon>Cordyceps</taxon>
    </lineage>
</organism>
<proteinExistence type="predicted"/>
<dbReference type="VEuPathDB" id="FungiDB:CCM_00906"/>
<dbReference type="GO" id="GO:0016301">
    <property type="term" value="F:kinase activity"/>
    <property type="evidence" value="ECO:0007669"/>
    <property type="project" value="UniProtKB-KW"/>
</dbReference>
<keyword evidence="2" id="KW-0808">Transferase</keyword>
<keyword evidence="2" id="KW-0418">Kinase</keyword>